<sequence length="226" mass="25787">MSQMSALFKQAITTFTCKKEIFHQNLEILHAVLDKITADDVDLHPQFMKESLWMRPNKAPVTYIDIFEDDKVSMGVFILKPGMRLPLHDHPQMYGLIKVIAGTIRITSFSLYTELLSENQHKNRLESDSVMAERNLEMVADASSEPCMLDPNKGNLHEIESVGGPAAFLDVLSPPYRTPITGNGPRLCTYYKVIKEMEPHIFKLEKIEAPSWYWNDTFPYTGPQVP</sequence>
<proteinExistence type="predicted"/>
<keyword evidence="3" id="KW-0408">Iron</keyword>
<evidence type="ECO:0000256" key="3">
    <source>
        <dbReference type="ARBA" id="ARBA00023004"/>
    </source>
</evidence>
<dbReference type="CDD" id="cd20289">
    <property type="entry name" value="cupin_ADO"/>
    <property type="match status" value="1"/>
</dbReference>
<name>A0A1Y1JVC2_PHOPY</name>
<dbReference type="SUPFAM" id="SSF51182">
    <property type="entry name" value="RmlC-like cupins"/>
    <property type="match status" value="1"/>
</dbReference>
<dbReference type="GO" id="GO:0016702">
    <property type="term" value="F:oxidoreductase activity, acting on single donors with incorporation of molecular oxygen, incorporation of two atoms of oxygen"/>
    <property type="evidence" value="ECO:0007669"/>
    <property type="project" value="InterPro"/>
</dbReference>
<dbReference type="InterPro" id="IPR011051">
    <property type="entry name" value="RmlC_Cupin_sf"/>
</dbReference>
<dbReference type="InterPro" id="IPR014710">
    <property type="entry name" value="RmlC-like_jellyroll"/>
</dbReference>
<dbReference type="GO" id="GO:0005739">
    <property type="term" value="C:mitochondrion"/>
    <property type="evidence" value="ECO:0007669"/>
    <property type="project" value="TreeGrafter"/>
</dbReference>
<evidence type="ECO:0000313" key="4">
    <source>
        <dbReference type="EMBL" id="JAV51740.1"/>
    </source>
</evidence>
<dbReference type="PANTHER" id="PTHR22966">
    <property type="entry name" value="2-AMINOETHANETHIOL DIOXYGENASE"/>
    <property type="match status" value="1"/>
</dbReference>
<dbReference type="Gene3D" id="2.60.120.10">
    <property type="entry name" value="Jelly Rolls"/>
    <property type="match status" value="1"/>
</dbReference>
<dbReference type="EMBL" id="GEZM01102898">
    <property type="protein sequence ID" value="JAV51740.1"/>
    <property type="molecule type" value="Transcribed_RNA"/>
</dbReference>
<evidence type="ECO:0008006" key="5">
    <source>
        <dbReference type="Google" id="ProtNLM"/>
    </source>
</evidence>
<dbReference type="GO" id="GO:0046872">
    <property type="term" value="F:metal ion binding"/>
    <property type="evidence" value="ECO:0007669"/>
    <property type="project" value="UniProtKB-KW"/>
</dbReference>
<reference evidence="4" key="1">
    <citation type="journal article" date="2016" name="Sci. Rep.">
        <title>Molecular characterization of firefly nuptial gifts: a multi-omics approach sheds light on postcopulatory sexual selection.</title>
        <authorList>
            <person name="Al-Wathiqui N."/>
            <person name="Fallon T.R."/>
            <person name="South A."/>
            <person name="Weng J.K."/>
            <person name="Lewis S.M."/>
        </authorList>
    </citation>
    <scope>NUCLEOTIDE SEQUENCE</scope>
</reference>
<evidence type="ECO:0000256" key="1">
    <source>
        <dbReference type="ARBA" id="ARBA00022723"/>
    </source>
</evidence>
<protein>
    <recommendedName>
        <fullName evidence="5">2-aminoethanethiol dioxygenase</fullName>
    </recommendedName>
</protein>
<dbReference type="InterPro" id="IPR012864">
    <property type="entry name" value="PCO/ADO"/>
</dbReference>
<evidence type="ECO:0000256" key="2">
    <source>
        <dbReference type="ARBA" id="ARBA00023002"/>
    </source>
</evidence>
<dbReference type="AlphaFoldDB" id="A0A1Y1JVC2"/>
<keyword evidence="1" id="KW-0479">Metal-binding</keyword>
<accession>A0A1Y1JVC2</accession>
<organism evidence="4">
    <name type="scientific">Photinus pyralis</name>
    <name type="common">Common eastern firefly</name>
    <name type="synonym">Lampyris pyralis</name>
    <dbReference type="NCBI Taxonomy" id="7054"/>
    <lineage>
        <taxon>Eukaryota</taxon>
        <taxon>Metazoa</taxon>
        <taxon>Ecdysozoa</taxon>
        <taxon>Arthropoda</taxon>
        <taxon>Hexapoda</taxon>
        <taxon>Insecta</taxon>
        <taxon>Pterygota</taxon>
        <taxon>Neoptera</taxon>
        <taxon>Endopterygota</taxon>
        <taxon>Coleoptera</taxon>
        <taxon>Polyphaga</taxon>
        <taxon>Elateriformia</taxon>
        <taxon>Elateroidea</taxon>
        <taxon>Lampyridae</taxon>
        <taxon>Lampyrinae</taxon>
        <taxon>Photinus</taxon>
    </lineage>
</organism>
<dbReference type="PANTHER" id="PTHR22966:SF61">
    <property type="entry name" value="2-AMINOETHANETHIOL DIOXYGENASE"/>
    <property type="match status" value="1"/>
</dbReference>
<dbReference type="Pfam" id="PF07847">
    <property type="entry name" value="PCO_ADO"/>
    <property type="match status" value="1"/>
</dbReference>
<keyword evidence="2" id="KW-0560">Oxidoreductase</keyword>